<dbReference type="InParanoid" id="A0A1S0U0X2"/>
<dbReference type="RefSeq" id="XP_003140478.1">
    <property type="nucleotide sequence ID" value="XM_003140430.1"/>
</dbReference>
<dbReference type="GeneID" id="9942295"/>
<accession>A0A1S0U0X2</accession>
<dbReference type="AlphaFoldDB" id="A0A1S0U0X2"/>
<gene>
    <name evidence="2" type="ORF">LOAG_04893</name>
</gene>
<protein>
    <submittedName>
        <fullName evidence="2">Uncharacterized protein</fullName>
    </submittedName>
</protein>
<evidence type="ECO:0000313" key="2">
    <source>
        <dbReference type="EMBL" id="EFO23592.1"/>
    </source>
</evidence>
<keyword evidence="1" id="KW-1133">Transmembrane helix</keyword>
<sequence length="178" mass="19835">MGRYPGLGQCRSLTIGLFPTLTDGHRHAEMRAYRRTGSSIQCRRLHLAGRWKGMNVSLIACSTRFTRNRRLPTTLPARTSLPARFNGKGAKGMAMPRLYDVGWYSVVVVVVVVVAAAAATAVVVTAAVMHGTLIWTRLEEETFRSFAVYCCQTNRITNDWENQDRSTYRSVECSYPGG</sequence>
<dbReference type="EMBL" id="JH712479">
    <property type="protein sequence ID" value="EFO23592.1"/>
    <property type="molecule type" value="Genomic_DNA"/>
</dbReference>
<evidence type="ECO:0000256" key="1">
    <source>
        <dbReference type="SAM" id="Phobius"/>
    </source>
</evidence>
<proteinExistence type="predicted"/>
<feature type="transmembrane region" description="Helical" evidence="1">
    <location>
        <begin position="103"/>
        <end position="128"/>
    </location>
</feature>
<dbReference type="CTD" id="9942295"/>
<reference evidence="2" key="1">
    <citation type="submission" date="2012-04" db="EMBL/GenBank/DDBJ databases">
        <title>The Genome Sequence of Loa loa.</title>
        <authorList>
            <consortium name="The Broad Institute Genome Sequencing Platform"/>
            <consortium name="Broad Institute Genome Sequencing Center for Infectious Disease"/>
            <person name="Nutman T.B."/>
            <person name="Fink D.L."/>
            <person name="Russ C."/>
            <person name="Young S."/>
            <person name="Zeng Q."/>
            <person name="Gargeya S."/>
            <person name="Alvarado L."/>
            <person name="Berlin A."/>
            <person name="Chapman S.B."/>
            <person name="Chen Z."/>
            <person name="Freedman E."/>
            <person name="Gellesch M."/>
            <person name="Goldberg J."/>
            <person name="Griggs A."/>
            <person name="Gujja S."/>
            <person name="Heilman E.R."/>
            <person name="Heiman D."/>
            <person name="Howarth C."/>
            <person name="Mehta T."/>
            <person name="Neiman D."/>
            <person name="Pearson M."/>
            <person name="Roberts A."/>
            <person name="Saif S."/>
            <person name="Shea T."/>
            <person name="Shenoy N."/>
            <person name="Sisk P."/>
            <person name="Stolte C."/>
            <person name="Sykes S."/>
            <person name="White J."/>
            <person name="Yandava C."/>
            <person name="Haas B."/>
            <person name="Henn M.R."/>
            <person name="Nusbaum C."/>
            <person name="Birren B."/>
        </authorList>
    </citation>
    <scope>NUCLEOTIDE SEQUENCE [LARGE SCALE GENOMIC DNA]</scope>
</reference>
<keyword evidence="1" id="KW-0812">Transmembrane</keyword>
<keyword evidence="1" id="KW-0472">Membrane</keyword>
<name>A0A1S0U0X2_LOALO</name>
<organism evidence="2">
    <name type="scientific">Loa loa</name>
    <name type="common">Eye worm</name>
    <name type="synonym">Filaria loa</name>
    <dbReference type="NCBI Taxonomy" id="7209"/>
    <lineage>
        <taxon>Eukaryota</taxon>
        <taxon>Metazoa</taxon>
        <taxon>Ecdysozoa</taxon>
        <taxon>Nematoda</taxon>
        <taxon>Chromadorea</taxon>
        <taxon>Rhabditida</taxon>
        <taxon>Spirurina</taxon>
        <taxon>Spiruromorpha</taxon>
        <taxon>Filarioidea</taxon>
        <taxon>Onchocercidae</taxon>
        <taxon>Loa</taxon>
    </lineage>
</organism>
<dbReference type="KEGG" id="loa:LOAG_04893"/>